<keyword evidence="3" id="KW-0489">Methyltransferase</keyword>
<dbReference type="OrthoDB" id="2013972at2759"/>
<dbReference type="EMBL" id="KQ964247">
    <property type="protein sequence ID" value="KXJ93822.1"/>
    <property type="molecule type" value="Genomic_DNA"/>
</dbReference>
<dbReference type="SUPFAM" id="SSF53335">
    <property type="entry name" value="S-adenosyl-L-methionine-dependent methyltransferases"/>
    <property type="match status" value="1"/>
</dbReference>
<evidence type="ECO:0000313" key="3">
    <source>
        <dbReference type="EMBL" id="KXJ93822.1"/>
    </source>
</evidence>
<gene>
    <name evidence="3" type="ORF">Micbo1qcDRAFT_193172</name>
</gene>
<dbReference type="STRING" id="196109.A0A136J9K8"/>
<organism evidence="3 4">
    <name type="scientific">Microdochium bolleyi</name>
    <dbReference type="NCBI Taxonomy" id="196109"/>
    <lineage>
        <taxon>Eukaryota</taxon>
        <taxon>Fungi</taxon>
        <taxon>Dikarya</taxon>
        <taxon>Ascomycota</taxon>
        <taxon>Pezizomycotina</taxon>
        <taxon>Sordariomycetes</taxon>
        <taxon>Xylariomycetidae</taxon>
        <taxon>Xylariales</taxon>
        <taxon>Microdochiaceae</taxon>
        <taxon>Microdochium</taxon>
    </lineage>
</organism>
<dbReference type="GO" id="GO:0032259">
    <property type="term" value="P:methylation"/>
    <property type="evidence" value="ECO:0007669"/>
    <property type="project" value="UniProtKB-KW"/>
</dbReference>
<dbReference type="InterPro" id="IPR029063">
    <property type="entry name" value="SAM-dependent_MTases_sf"/>
</dbReference>
<comment type="similarity">
    <text evidence="1">Belongs to the methyltransferase superfamily. LaeA methyltransferase family.</text>
</comment>
<sequence length="360" mass="40686">MAGVGDGSRDGISEQPDGEHSREAEDTTMGEAHEPQLFELNALEVDTTWERDSAIGSASSIHSSTRSVTSSIYDHVIENGRTYHRYKEGKYMLPNDETEQDRLDFQHRIYTLANDGKLVNAPIDERCHNVLDVACGTGIWAIEFGQQYPGTSVLGIDLSPIQPPYVPPNVDFEIFDAEDEWCFSQKFDLIHIRAVVTCFKDPRAVFAEAYRSLAPGGWLELRDPIMPFQFLTPPPPGCALKEWADNIIKAATMTGRRWTNAVYYTQWLQELGCVNIVEKREAVGLNPWPKGARNKEMALLLQTDMVNGLESMSMALFTRILGWEPDRVRELLVRVEADMKNPKIHSYSEGVHIHAQKPYE</sequence>
<evidence type="ECO:0000313" key="4">
    <source>
        <dbReference type="Proteomes" id="UP000070501"/>
    </source>
</evidence>
<keyword evidence="4" id="KW-1185">Reference proteome</keyword>
<keyword evidence="3" id="KW-0808">Transferase</keyword>
<feature type="compositionally biased region" description="Basic and acidic residues" evidence="2">
    <location>
        <begin position="7"/>
        <end position="36"/>
    </location>
</feature>
<dbReference type="AlphaFoldDB" id="A0A136J9K8"/>
<evidence type="ECO:0000256" key="2">
    <source>
        <dbReference type="SAM" id="MobiDB-lite"/>
    </source>
</evidence>
<feature type="region of interest" description="Disordered" evidence="2">
    <location>
        <begin position="1"/>
        <end position="36"/>
    </location>
</feature>
<dbReference type="GO" id="GO:0008168">
    <property type="term" value="F:methyltransferase activity"/>
    <property type="evidence" value="ECO:0007669"/>
    <property type="project" value="UniProtKB-KW"/>
</dbReference>
<dbReference type="PANTHER" id="PTHR43591:SF102">
    <property type="entry name" value="S-ADENOSYL-L-METHIONINE-DEPENDENT METHYLTRANSFERASE"/>
    <property type="match status" value="1"/>
</dbReference>
<protein>
    <submittedName>
        <fullName evidence="3">S-adenosyl-L-methionine-dependent methyltransferase</fullName>
    </submittedName>
</protein>
<dbReference type="Pfam" id="PF13489">
    <property type="entry name" value="Methyltransf_23"/>
    <property type="match status" value="1"/>
</dbReference>
<name>A0A136J9K8_9PEZI</name>
<reference evidence="4" key="1">
    <citation type="submission" date="2016-02" db="EMBL/GenBank/DDBJ databases">
        <title>Draft genome sequence of Microdochium bolleyi, a fungal endophyte of beachgrass.</title>
        <authorList>
            <consortium name="DOE Joint Genome Institute"/>
            <person name="David A.S."/>
            <person name="May G."/>
            <person name="Haridas S."/>
            <person name="Lim J."/>
            <person name="Wang M."/>
            <person name="Labutti K."/>
            <person name="Lipzen A."/>
            <person name="Barry K."/>
            <person name="Grigoriev I.V."/>
        </authorList>
    </citation>
    <scope>NUCLEOTIDE SEQUENCE [LARGE SCALE GENOMIC DNA]</scope>
    <source>
        <strain evidence="4">J235TASD1</strain>
    </source>
</reference>
<proteinExistence type="inferred from homology"/>
<dbReference type="PANTHER" id="PTHR43591">
    <property type="entry name" value="METHYLTRANSFERASE"/>
    <property type="match status" value="1"/>
</dbReference>
<dbReference type="Proteomes" id="UP000070501">
    <property type="component" value="Unassembled WGS sequence"/>
</dbReference>
<dbReference type="CDD" id="cd02440">
    <property type="entry name" value="AdoMet_MTases"/>
    <property type="match status" value="1"/>
</dbReference>
<evidence type="ECO:0000256" key="1">
    <source>
        <dbReference type="ARBA" id="ARBA00038158"/>
    </source>
</evidence>
<dbReference type="Gene3D" id="3.40.50.150">
    <property type="entry name" value="Vaccinia Virus protein VP39"/>
    <property type="match status" value="1"/>
</dbReference>
<dbReference type="InParanoid" id="A0A136J9K8"/>
<accession>A0A136J9K8</accession>